<feature type="transmembrane region" description="Helical" evidence="1">
    <location>
        <begin position="65"/>
        <end position="82"/>
    </location>
</feature>
<evidence type="ECO:0000313" key="2">
    <source>
        <dbReference type="EMBL" id="GEP09289.1"/>
    </source>
</evidence>
<dbReference type="InterPro" id="IPR011969">
    <property type="entry name" value="Clan_AA_Asp_peptidase_C"/>
</dbReference>
<keyword evidence="2" id="KW-0378">Hydrolase</keyword>
<feature type="transmembrane region" description="Helical" evidence="1">
    <location>
        <begin position="36"/>
        <end position="53"/>
    </location>
</feature>
<dbReference type="SUPFAM" id="SSF50630">
    <property type="entry name" value="Acid proteases"/>
    <property type="match status" value="1"/>
</dbReference>
<dbReference type="AlphaFoldDB" id="A0A512JH37"/>
<organism evidence="2 3">
    <name type="scientific">Methylobacterium gnaphalii</name>
    <dbReference type="NCBI Taxonomy" id="1010610"/>
    <lineage>
        <taxon>Bacteria</taxon>
        <taxon>Pseudomonadati</taxon>
        <taxon>Pseudomonadota</taxon>
        <taxon>Alphaproteobacteria</taxon>
        <taxon>Hyphomicrobiales</taxon>
        <taxon>Methylobacteriaceae</taxon>
        <taxon>Methylobacterium</taxon>
    </lineage>
</organism>
<keyword evidence="1" id="KW-0812">Transmembrane</keyword>
<dbReference type="OrthoDB" id="7595324at2"/>
<sequence>MRLWIGLGILGAALIALIAAGDHSQVAGVDSDQFGHLAYLSALLILMTAGIWHRFRDRMSENLRHLLIWAAIGAAVIAGYTYREQARQFGGTMLGSLRPGTAVVGPGGEVTITRRSDGDFSVFAEINGRAEQRFAFDTGASSVVLTMESAAALGIKPAEREFTQKVSTANGTAMTAPIRLESITIGPITERNVDAMVSQPGALSTNLLGQSFLTRLPSYEVRGDRLILRSR</sequence>
<accession>A0A512JH37</accession>
<dbReference type="CDD" id="cd05483">
    <property type="entry name" value="retropepsin_like_bacteria"/>
    <property type="match status" value="1"/>
</dbReference>
<dbReference type="Gene3D" id="2.40.70.10">
    <property type="entry name" value="Acid Proteases"/>
    <property type="match status" value="1"/>
</dbReference>
<dbReference type="NCBIfam" id="TIGR02281">
    <property type="entry name" value="clan_AA_DTGA"/>
    <property type="match status" value="1"/>
</dbReference>
<keyword evidence="1" id="KW-1133">Transmembrane helix</keyword>
<evidence type="ECO:0000313" key="3">
    <source>
        <dbReference type="Proteomes" id="UP000321750"/>
    </source>
</evidence>
<dbReference type="EMBL" id="BJZV01000004">
    <property type="protein sequence ID" value="GEP09289.1"/>
    <property type="molecule type" value="Genomic_DNA"/>
</dbReference>
<keyword evidence="1" id="KW-0472">Membrane</keyword>
<dbReference type="RefSeq" id="WP_147045601.1">
    <property type="nucleotide sequence ID" value="NZ_BJZV01000004.1"/>
</dbReference>
<dbReference type="GO" id="GO:0008233">
    <property type="term" value="F:peptidase activity"/>
    <property type="evidence" value="ECO:0007669"/>
    <property type="project" value="UniProtKB-KW"/>
</dbReference>
<dbReference type="InterPro" id="IPR034122">
    <property type="entry name" value="Retropepsin-like_bacterial"/>
</dbReference>
<gene>
    <name evidence="2" type="ORF">MGN01_11340</name>
</gene>
<keyword evidence="3" id="KW-1185">Reference proteome</keyword>
<protein>
    <submittedName>
        <fullName evidence="2">Aspartic protease</fullName>
    </submittedName>
</protein>
<dbReference type="InterPro" id="IPR021109">
    <property type="entry name" value="Peptidase_aspartic_dom_sf"/>
</dbReference>
<comment type="caution">
    <text evidence="2">The sequence shown here is derived from an EMBL/GenBank/DDBJ whole genome shotgun (WGS) entry which is preliminary data.</text>
</comment>
<evidence type="ECO:0000256" key="1">
    <source>
        <dbReference type="SAM" id="Phobius"/>
    </source>
</evidence>
<proteinExistence type="predicted"/>
<dbReference type="Proteomes" id="UP000321750">
    <property type="component" value="Unassembled WGS sequence"/>
</dbReference>
<dbReference type="GO" id="GO:0006508">
    <property type="term" value="P:proteolysis"/>
    <property type="evidence" value="ECO:0007669"/>
    <property type="project" value="UniProtKB-KW"/>
</dbReference>
<name>A0A512JH37_9HYPH</name>
<keyword evidence="2" id="KW-0645">Protease</keyword>
<reference evidence="2 3" key="1">
    <citation type="submission" date="2019-07" db="EMBL/GenBank/DDBJ databases">
        <title>Whole genome shotgun sequence of Methylobacterium gnaphalii NBRC 107716.</title>
        <authorList>
            <person name="Hosoyama A."/>
            <person name="Uohara A."/>
            <person name="Ohji S."/>
            <person name="Ichikawa N."/>
        </authorList>
    </citation>
    <scope>NUCLEOTIDE SEQUENCE [LARGE SCALE GENOMIC DNA]</scope>
    <source>
        <strain evidence="2 3">NBRC 107716</strain>
    </source>
</reference>
<dbReference type="Pfam" id="PF13975">
    <property type="entry name" value="gag-asp_proteas"/>
    <property type="match status" value="1"/>
</dbReference>